<dbReference type="EMBL" id="BMAT01011015">
    <property type="protein sequence ID" value="GFR65025.1"/>
    <property type="molecule type" value="Genomic_DNA"/>
</dbReference>
<organism evidence="1 2">
    <name type="scientific">Elysia marginata</name>
    <dbReference type="NCBI Taxonomy" id="1093978"/>
    <lineage>
        <taxon>Eukaryota</taxon>
        <taxon>Metazoa</taxon>
        <taxon>Spiralia</taxon>
        <taxon>Lophotrochozoa</taxon>
        <taxon>Mollusca</taxon>
        <taxon>Gastropoda</taxon>
        <taxon>Heterobranchia</taxon>
        <taxon>Euthyneura</taxon>
        <taxon>Panpulmonata</taxon>
        <taxon>Sacoglossa</taxon>
        <taxon>Placobranchoidea</taxon>
        <taxon>Plakobranchidae</taxon>
        <taxon>Elysia</taxon>
    </lineage>
</organism>
<evidence type="ECO:0000313" key="2">
    <source>
        <dbReference type="Proteomes" id="UP000762676"/>
    </source>
</evidence>
<dbReference type="Proteomes" id="UP000762676">
    <property type="component" value="Unassembled WGS sequence"/>
</dbReference>
<protein>
    <submittedName>
        <fullName evidence="1">Uncharacterized protein</fullName>
    </submittedName>
</protein>
<proteinExistence type="predicted"/>
<evidence type="ECO:0000313" key="1">
    <source>
        <dbReference type="EMBL" id="GFR65025.1"/>
    </source>
</evidence>
<keyword evidence="2" id="KW-1185">Reference proteome</keyword>
<gene>
    <name evidence="1" type="ORF">ElyMa_005520600</name>
</gene>
<accession>A0AAV4EWF5</accession>
<reference evidence="1 2" key="1">
    <citation type="journal article" date="2021" name="Elife">
        <title>Chloroplast acquisition without the gene transfer in kleptoplastic sea slugs, Plakobranchus ocellatus.</title>
        <authorList>
            <person name="Maeda T."/>
            <person name="Takahashi S."/>
            <person name="Yoshida T."/>
            <person name="Shimamura S."/>
            <person name="Takaki Y."/>
            <person name="Nagai Y."/>
            <person name="Toyoda A."/>
            <person name="Suzuki Y."/>
            <person name="Arimoto A."/>
            <person name="Ishii H."/>
            <person name="Satoh N."/>
            <person name="Nishiyama T."/>
            <person name="Hasebe M."/>
            <person name="Maruyama T."/>
            <person name="Minagawa J."/>
            <person name="Obokata J."/>
            <person name="Shigenobu S."/>
        </authorList>
    </citation>
    <scope>NUCLEOTIDE SEQUENCE [LARGE SCALE GENOMIC DNA]</scope>
</reference>
<name>A0AAV4EWF5_9GAST</name>
<sequence length="108" mass="11813">MSCTRYGRLQTGDLEKRSSPATYTFSLGINNAIGNAQFKSRNGSPDMSRSGVCRTAYTANKTGFIWFESVMFSFAQPVTGTRDQVGGYLVVIMQSPVETINQQVTVAI</sequence>
<comment type="caution">
    <text evidence="1">The sequence shown here is derived from an EMBL/GenBank/DDBJ whole genome shotgun (WGS) entry which is preliminary data.</text>
</comment>
<dbReference type="AlphaFoldDB" id="A0AAV4EWF5"/>